<reference evidence="2 3" key="1">
    <citation type="submission" date="2021-04" db="EMBL/GenBank/DDBJ databases">
        <title>Chitinophaga sp. nov., isolated from the rhizosphere soil.</title>
        <authorList>
            <person name="He S."/>
        </authorList>
    </citation>
    <scope>NUCLEOTIDE SEQUENCE [LARGE SCALE GENOMIC DNA]</scope>
    <source>
        <strain evidence="2 3">2R12</strain>
    </source>
</reference>
<dbReference type="PANTHER" id="PTHR30432">
    <property type="entry name" value="TRANSCRIPTIONAL REGULATOR MODE"/>
    <property type="match status" value="1"/>
</dbReference>
<organism evidence="2 3">
    <name type="scientific">Chitinophaga hostae</name>
    <dbReference type="NCBI Taxonomy" id="2831022"/>
    <lineage>
        <taxon>Bacteria</taxon>
        <taxon>Pseudomonadati</taxon>
        <taxon>Bacteroidota</taxon>
        <taxon>Chitinophagia</taxon>
        <taxon>Chitinophagales</taxon>
        <taxon>Chitinophagaceae</taxon>
        <taxon>Chitinophaga</taxon>
    </lineage>
</organism>
<name>A0ABS5J4X6_9BACT</name>
<accession>A0ABS5J4X6</accession>
<evidence type="ECO:0000259" key="1">
    <source>
        <dbReference type="Pfam" id="PF00126"/>
    </source>
</evidence>
<dbReference type="Proteomes" id="UP000676386">
    <property type="component" value="Unassembled WGS sequence"/>
</dbReference>
<comment type="caution">
    <text evidence="2">The sequence shown here is derived from an EMBL/GenBank/DDBJ whole genome shotgun (WGS) entry which is preliminary data.</text>
</comment>
<protein>
    <submittedName>
        <fullName evidence="2">LysR family transcriptional regulator</fullName>
    </submittedName>
</protein>
<gene>
    <name evidence="2" type="ORF">KE626_23330</name>
</gene>
<dbReference type="InterPro" id="IPR051815">
    <property type="entry name" value="Molybdate_resp_trans_reg"/>
</dbReference>
<dbReference type="InterPro" id="IPR000847">
    <property type="entry name" value="LysR_HTH_N"/>
</dbReference>
<evidence type="ECO:0000313" key="2">
    <source>
        <dbReference type="EMBL" id="MBS0030277.1"/>
    </source>
</evidence>
<dbReference type="InterPro" id="IPR036390">
    <property type="entry name" value="WH_DNA-bd_sf"/>
</dbReference>
<evidence type="ECO:0000313" key="3">
    <source>
        <dbReference type="Proteomes" id="UP000676386"/>
    </source>
</evidence>
<feature type="domain" description="HTH lysR-type" evidence="1">
    <location>
        <begin position="24"/>
        <end position="85"/>
    </location>
</feature>
<keyword evidence="3" id="KW-1185">Reference proteome</keyword>
<dbReference type="Gene3D" id="1.10.10.10">
    <property type="entry name" value="Winged helix-like DNA-binding domain superfamily/Winged helix DNA-binding domain"/>
    <property type="match status" value="1"/>
</dbReference>
<dbReference type="InterPro" id="IPR036388">
    <property type="entry name" value="WH-like_DNA-bd_sf"/>
</dbReference>
<dbReference type="EMBL" id="JAGTXB010000013">
    <property type="protein sequence ID" value="MBS0030277.1"/>
    <property type="molecule type" value="Genomic_DNA"/>
</dbReference>
<proteinExistence type="predicted"/>
<dbReference type="PANTHER" id="PTHR30432:SF1">
    <property type="entry name" value="DNA-BINDING TRANSCRIPTIONAL DUAL REGULATOR MODE"/>
    <property type="match status" value="1"/>
</dbReference>
<dbReference type="Pfam" id="PF00126">
    <property type="entry name" value="HTH_1"/>
    <property type="match status" value="1"/>
</dbReference>
<dbReference type="RefSeq" id="WP_211975413.1">
    <property type="nucleotide sequence ID" value="NZ_CBFHAM010000004.1"/>
</dbReference>
<dbReference type="SUPFAM" id="SSF46785">
    <property type="entry name" value="Winged helix' DNA-binding domain"/>
    <property type="match status" value="1"/>
</dbReference>
<sequence length="111" mass="12349">MKLIANGRIWIETEEGPFLGYGRIELLEKIGELGSLRKAAIAMKISYRQAWDFVDQMNKRTNRPLVVFERGGKNGGGAVLTKEGEQAIALFHQLNNAFQDFLAKAVAGINK</sequence>